<comment type="caution">
    <text evidence="1">The sequence shown here is derived from an EMBL/GenBank/DDBJ whole genome shotgun (WGS) entry which is preliminary data.</text>
</comment>
<name>A0A9D4L7N8_DREPO</name>
<dbReference type="AlphaFoldDB" id="A0A9D4L7N8"/>
<gene>
    <name evidence="1" type="ORF">DPMN_094454</name>
</gene>
<sequence>MCLWYYADLPGLSRNCPRTPLWRLLPASDSSGGWLEGRRSVYTRLFGSIGPGSIQFSLSVGTQLLDGGTCLLVFLTGSGLSCTSIPVLSQYAGFADIVIIEKLVLLIAL</sequence>
<reference evidence="1" key="2">
    <citation type="submission" date="2020-11" db="EMBL/GenBank/DDBJ databases">
        <authorList>
            <person name="McCartney M.A."/>
            <person name="Auch B."/>
            <person name="Kono T."/>
            <person name="Mallez S."/>
            <person name="Becker A."/>
            <person name="Gohl D.M."/>
            <person name="Silverstein K.A.T."/>
            <person name="Koren S."/>
            <person name="Bechman K.B."/>
            <person name="Herman A."/>
            <person name="Abrahante J.E."/>
            <person name="Garbe J."/>
        </authorList>
    </citation>
    <scope>NUCLEOTIDE SEQUENCE</scope>
    <source>
        <strain evidence="1">Duluth1</strain>
        <tissue evidence="1">Whole animal</tissue>
    </source>
</reference>
<proteinExistence type="predicted"/>
<protein>
    <submittedName>
        <fullName evidence="1">Uncharacterized protein</fullName>
    </submittedName>
</protein>
<reference evidence="1" key="1">
    <citation type="journal article" date="2019" name="bioRxiv">
        <title>The Genome of the Zebra Mussel, Dreissena polymorpha: A Resource for Invasive Species Research.</title>
        <authorList>
            <person name="McCartney M.A."/>
            <person name="Auch B."/>
            <person name="Kono T."/>
            <person name="Mallez S."/>
            <person name="Zhang Y."/>
            <person name="Obille A."/>
            <person name="Becker A."/>
            <person name="Abrahante J.E."/>
            <person name="Garbe J."/>
            <person name="Badalamenti J.P."/>
            <person name="Herman A."/>
            <person name="Mangelson H."/>
            <person name="Liachko I."/>
            <person name="Sullivan S."/>
            <person name="Sone E.D."/>
            <person name="Koren S."/>
            <person name="Silverstein K.A.T."/>
            <person name="Beckman K.B."/>
            <person name="Gohl D.M."/>
        </authorList>
    </citation>
    <scope>NUCLEOTIDE SEQUENCE</scope>
    <source>
        <strain evidence="1">Duluth1</strain>
        <tissue evidence="1">Whole animal</tissue>
    </source>
</reference>
<dbReference type="Proteomes" id="UP000828390">
    <property type="component" value="Unassembled WGS sequence"/>
</dbReference>
<accession>A0A9D4L7N8</accession>
<evidence type="ECO:0000313" key="2">
    <source>
        <dbReference type="Proteomes" id="UP000828390"/>
    </source>
</evidence>
<keyword evidence="2" id="KW-1185">Reference proteome</keyword>
<evidence type="ECO:0000313" key="1">
    <source>
        <dbReference type="EMBL" id="KAH3851966.1"/>
    </source>
</evidence>
<dbReference type="EMBL" id="JAIWYP010000003">
    <property type="protein sequence ID" value="KAH3851966.1"/>
    <property type="molecule type" value="Genomic_DNA"/>
</dbReference>
<organism evidence="1 2">
    <name type="scientific">Dreissena polymorpha</name>
    <name type="common">Zebra mussel</name>
    <name type="synonym">Mytilus polymorpha</name>
    <dbReference type="NCBI Taxonomy" id="45954"/>
    <lineage>
        <taxon>Eukaryota</taxon>
        <taxon>Metazoa</taxon>
        <taxon>Spiralia</taxon>
        <taxon>Lophotrochozoa</taxon>
        <taxon>Mollusca</taxon>
        <taxon>Bivalvia</taxon>
        <taxon>Autobranchia</taxon>
        <taxon>Heteroconchia</taxon>
        <taxon>Euheterodonta</taxon>
        <taxon>Imparidentia</taxon>
        <taxon>Neoheterodontei</taxon>
        <taxon>Myida</taxon>
        <taxon>Dreissenoidea</taxon>
        <taxon>Dreissenidae</taxon>
        <taxon>Dreissena</taxon>
    </lineage>
</organism>